<evidence type="ECO:0000256" key="2">
    <source>
        <dbReference type="ARBA" id="ARBA00022801"/>
    </source>
</evidence>
<keyword evidence="2" id="KW-0378">Hydrolase</keyword>
<gene>
    <name evidence="6" type="ORF">GCM10023196_005360</name>
</gene>
<evidence type="ECO:0000313" key="6">
    <source>
        <dbReference type="EMBL" id="GAA4620629.1"/>
    </source>
</evidence>
<dbReference type="PANTHER" id="PTHR34135:SF2">
    <property type="entry name" value="LYSOZYME"/>
    <property type="match status" value="1"/>
</dbReference>
<keyword evidence="7" id="KW-1185">Reference proteome</keyword>
<dbReference type="PROSITE" id="PS51904">
    <property type="entry name" value="GLYCOSYL_HYDROL_F25_2"/>
    <property type="match status" value="1"/>
</dbReference>
<feature type="compositionally biased region" description="Low complexity" evidence="4">
    <location>
        <begin position="48"/>
        <end position="63"/>
    </location>
</feature>
<proteinExistence type="inferred from homology"/>
<feature type="chain" id="PRO_5045203558" evidence="5">
    <location>
        <begin position="32"/>
        <end position="278"/>
    </location>
</feature>
<dbReference type="Gene3D" id="3.20.20.80">
    <property type="entry name" value="Glycosidases"/>
    <property type="match status" value="1"/>
</dbReference>
<protein>
    <submittedName>
        <fullName evidence="6">GH25 family lysozyme</fullName>
    </submittedName>
</protein>
<sequence>MRSAQRTRRFVTILATGALACGALTAGTAAAATPTPGGGLAHPEQDHAGGAAARHAQSARPAVAPDGIPGLDVSGWQGNVDWNAVKANGAEFAYVKATESTTYHSSFFPQQFNGAHDVGIVRGAYHYAIPNKASGAAQADYFVDNGGGQTGDGLTLPGVLDIEDDPYVDTDGTNKCFGLTPDQTVSWIRDFLNEYHARTGWNAVINTFTEWWNDCTGGSTEFAADHPLWINNHGDTPGPLPTGWSRQAIWQWADNGVFPGDQDVLNTDTYKKLLAQKR</sequence>
<evidence type="ECO:0000256" key="1">
    <source>
        <dbReference type="ARBA" id="ARBA00010646"/>
    </source>
</evidence>
<reference evidence="7" key="1">
    <citation type="journal article" date="2019" name="Int. J. Syst. Evol. Microbiol.">
        <title>The Global Catalogue of Microorganisms (GCM) 10K type strain sequencing project: providing services to taxonomists for standard genome sequencing and annotation.</title>
        <authorList>
            <consortium name="The Broad Institute Genomics Platform"/>
            <consortium name="The Broad Institute Genome Sequencing Center for Infectious Disease"/>
            <person name="Wu L."/>
            <person name="Ma J."/>
        </authorList>
    </citation>
    <scope>NUCLEOTIDE SEQUENCE [LARGE SCALE GENOMIC DNA]</scope>
    <source>
        <strain evidence="7">JCM 17939</strain>
    </source>
</reference>
<keyword evidence="5" id="KW-0732">Signal</keyword>
<dbReference type="InterPro" id="IPR017853">
    <property type="entry name" value="GH"/>
</dbReference>
<dbReference type="InterPro" id="IPR002053">
    <property type="entry name" value="Glyco_hydro_25"/>
</dbReference>
<dbReference type="Pfam" id="PF01183">
    <property type="entry name" value="Glyco_hydro_25"/>
    <property type="match status" value="1"/>
</dbReference>
<dbReference type="EMBL" id="BAABHK010000001">
    <property type="protein sequence ID" value="GAA4620629.1"/>
    <property type="molecule type" value="Genomic_DNA"/>
</dbReference>
<evidence type="ECO:0000256" key="3">
    <source>
        <dbReference type="ARBA" id="ARBA00023295"/>
    </source>
</evidence>
<dbReference type="SUPFAM" id="SSF51445">
    <property type="entry name" value="(Trans)glycosidases"/>
    <property type="match status" value="1"/>
</dbReference>
<name>A0ABP8U407_9ACTN</name>
<keyword evidence="3" id="KW-0326">Glycosidase</keyword>
<dbReference type="SMART" id="SM00641">
    <property type="entry name" value="Glyco_25"/>
    <property type="match status" value="1"/>
</dbReference>
<evidence type="ECO:0000256" key="5">
    <source>
        <dbReference type="SAM" id="SignalP"/>
    </source>
</evidence>
<dbReference type="Proteomes" id="UP001501442">
    <property type="component" value="Unassembled WGS sequence"/>
</dbReference>
<evidence type="ECO:0000256" key="4">
    <source>
        <dbReference type="SAM" id="MobiDB-lite"/>
    </source>
</evidence>
<accession>A0ABP8U407</accession>
<feature type="signal peptide" evidence="5">
    <location>
        <begin position="1"/>
        <end position="31"/>
    </location>
</feature>
<feature type="region of interest" description="Disordered" evidence="4">
    <location>
        <begin position="32"/>
        <end position="63"/>
    </location>
</feature>
<dbReference type="PANTHER" id="PTHR34135">
    <property type="entry name" value="LYSOZYME"/>
    <property type="match status" value="1"/>
</dbReference>
<dbReference type="RefSeq" id="WP_345428965.1">
    <property type="nucleotide sequence ID" value="NZ_BAABHK010000001.1"/>
</dbReference>
<dbReference type="PROSITE" id="PS51257">
    <property type="entry name" value="PROKAR_LIPOPROTEIN"/>
    <property type="match status" value="1"/>
</dbReference>
<comment type="similarity">
    <text evidence="1">Belongs to the glycosyl hydrolase 25 family.</text>
</comment>
<dbReference type="InterPro" id="IPR018077">
    <property type="entry name" value="Glyco_hydro_fam25_subgr"/>
</dbReference>
<evidence type="ECO:0000313" key="7">
    <source>
        <dbReference type="Proteomes" id="UP001501442"/>
    </source>
</evidence>
<organism evidence="6 7">
    <name type="scientific">Actinoallomurus vinaceus</name>
    <dbReference type="NCBI Taxonomy" id="1080074"/>
    <lineage>
        <taxon>Bacteria</taxon>
        <taxon>Bacillati</taxon>
        <taxon>Actinomycetota</taxon>
        <taxon>Actinomycetes</taxon>
        <taxon>Streptosporangiales</taxon>
        <taxon>Thermomonosporaceae</taxon>
        <taxon>Actinoallomurus</taxon>
    </lineage>
</organism>
<comment type="caution">
    <text evidence="6">The sequence shown here is derived from an EMBL/GenBank/DDBJ whole genome shotgun (WGS) entry which is preliminary data.</text>
</comment>